<dbReference type="GO" id="GO:0030388">
    <property type="term" value="P:fructose 1,6-bisphosphate metabolic process"/>
    <property type="evidence" value="ECO:0007669"/>
    <property type="project" value="TreeGrafter"/>
</dbReference>
<accession>T1A2H6</accession>
<dbReference type="PANTHER" id="PTHR30447:SF0">
    <property type="entry name" value="FRUCTOSE-1,6-BISPHOSPHATASE 1 CLASS 2-RELATED"/>
    <property type="match status" value="1"/>
</dbReference>
<dbReference type="EMBL" id="AUZX01013547">
    <property type="protein sequence ID" value="EQD35284.1"/>
    <property type="molecule type" value="Genomic_DNA"/>
</dbReference>
<dbReference type="Gene3D" id="3.40.190.90">
    <property type="match status" value="1"/>
</dbReference>
<keyword evidence="4" id="KW-0119">Carbohydrate metabolism</keyword>
<keyword evidence="3" id="KW-0464">Manganese</keyword>
<dbReference type="PANTHER" id="PTHR30447">
    <property type="entry name" value="FRUCTOSE-1,6-BISPHOSPHATASE CLASS 2"/>
    <property type="match status" value="1"/>
</dbReference>
<dbReference type="GO" id="GO:0046872">
    <property type="term" value="F:metal ion binding"/>
    <property type="evidence" value="ECO:0007669"/>
    <property type="project" value="UniProtKB-KW"/>
</dbReference>
<comment type="caution">
    <text evidence="5">The sequence shown here is derived from an EMBL/GenBank/DDBJ whole genome shotgun (WGS) entry which is preliminary data.</text>
</comment>
<proteinExistence type="predicted"/>
<keyword evidence="2" id="KW-0378">Hydrolase</keyword>
<name>T1A2H6_9ZZZZ</name>
<reference evidence="5" key="2">
    <citation type="journal article" date="2014" name="ISME J.">
        <title>Microbial stratification in low pH oxic and suboxic macroscopic growths along an acid mine drainage.</title>
        <authorList>
            <person name="Mendez-Garcia C."/>
            <person name="Mesa V."/>
            <person name="Sprenger R.R."/>
            <person name="Richter M."/>
            <person name="Diez M.S."/>
            <person name="Solano J."/>
            <person name="Bargiela R."/>
            <person name="Golyshina O.V."/>
            <person name="Manteca A."/>
            <person name="Ramos J.L."/>
            <person name="Gallego J.R."/>
            <person name="Llorente I."/>
            <person name="Martins Dos Santos V.A."/>
            <person name="Jensen O.N."/>
            <person name="Pelaez A.I."/>
            <person name="Sanchez J."/>
            <person name="Ferrer M."/>
        </authorList>
    </citation>
    <scope>NUCLEOTIDE SEQUENCE</scope>
</reference>
<evidence type="ECO:0000256" key="2">
    <source>
        <dbReference type="ARBA" id="ARBA00022801"/>
    </source>
</evidence>
<sequence>VDEVLGISESVTFELAVDPLEGTNYAAKGQDGAVSVIAGSELGSLYSTSGYYMEKLVVKAPAKDAIDIAKGVEYNLRAIATSSNKDISDLKFIVLAKPRHDELISQIRSLGAKVVEIPDGDVMASIKVMMEASEFDGLYGIGGAPEGVISACAAKLR</sequence>
<evidence type="ECO:0000256" key="1">
    <source>
        <dbReference type="ARBA" id="ARBA00022723"/>
    </source>
</evidence>
<dbReference type="GO" id="GO:0006071">
    <property type="term" value="P:glycerol metabolic process"/>
    <property type="evidence" value="ECO:0007669"/>
    <property type="project" value="InterPro"/>
</dbReference>
<dbReference type="InterPro" id="IPR004464">
    <property type="entry name" value="FBPase_class-2/SBPase"/>
</dbReference>
<dbReference type="GO" id="GO:0005829">
    <property type="term" value="C:cytosol"/>
    <property type="evidence" value="ECO:0007669"/>
    <property type="project" value="TreeGrafter"/>
</dbReference>
<dbReference type="GO" id="GO:0006094">
    <property type="term" value="P:gluconeogenesis"/>
    <property type="evidence" value="ECO:0007669"/>
    <property type="project" value="InterPro"/>
</dbReference>
<feature type="non-terminal residue" evidence="5">
    <location>
        <position position="1"/>
    </location>
</feature>
<dbReference type="Gene3D" id="3.30.540.10">
    <property type="entry name" value="Fructose-1,6-Bisphosphatase, subunit A, domain 1"/>
    <property type="match status" value="1"/>
</dbReference>
<reference evidence="5" key="1">
    <citation type="submission" date="2013-08" db="EMBL/GenBank/DDBJ databases">
        <authorList>
            <person name="Mendez C."/>
            <person name="Richter M."/>
            <person name="Ferrer M."/>
            <person name="Sanchez J."/>
        </authorList>
    </citation>
    <scope>NUCLEOTIDE SEQUENCE</scope>
</reference>
<organism evidence="5">
    <name type="scientific">mine drainage metagenome</name>
    <dbReference type="NCBI Taxonomy" id="410659"/>
    <lineage>
        <taxon>unclassified sequences</taxon>
        <taxon>metagenomes</taxon>
        <taxon>ecological metagenomes</taxon>
    </lineage>
</organism>
<keyword evidence="1" id="KW-0479">Metal-binding</keyword>
<protein>
    <submittedName>
        <fullName evidence="5">Fructose-1,6-bisphosphatase, class II</fullName>
    </submittedName>
</protein>
<gene>
    <name evidence="5" type="ORF">B1A_18368</name>
</gene>
<evidence type="ECO:0000313" key="5">
    <source>
        <dbReference type="EMBL" id="EQD35284.1"/>
    </source>
</evidence>
<evidence type="ECO:0000256" key="4">
    <source>
        <dbReference type="ARBA" id="ARBA00023277"/>
    </source>
</evidence>
<dbReference type="SUPFAM" id="SSF56655">
    <property type="entry name" value="Carbohydrate phosphatase"/>
    <property type="match status" value="1"/>
</dbReference>
<feature type="non-terminal residue" evidence="5">
    <location>
        <position position="157"/>
    </location>
</feature>
<evidence type="ECO:0000256" key="3">
    <source>
        <dbReference type="ARBA" id="ARBA00023211"/>
    </source>
</evidence>
<dbReference type="Pfam" id="PF03320">
    <property type="entry name" value="FBPase_glpX"/>
    <property type="match status" value="1"/>
</dbReference>
<dbReference type="GO" id="GO:0042132">
    <property type="term" value="F:fructose 1,6-bisphosphate 1-phosphatase activity"/>
    <property type="evidence" value="ECO:0007669"/>
    <property type="project" value="InterPro"/>
</dbReference>
<dbReference type="AlphaFoldDB" id="T1A2H6"/>